<dbReference type="PANTHER" id="PTHR31696">
    <property type="entry name" value="PROTEIN MIZU-KUSSEI 1"/>
    <property type="match status" value="1"/>
</dbReference>
<dbReference type="EMBL" id="KZ501967">
    <property type="protein sequence ID" value="PKU85781.1"/>
    <property type="molecule type" value="Genomic_DNA"/>
</dbReference>
<dbReference type="Proteomes" id="UP000233837">
    <property type="component" value="Unassembled WGS sequence"/>
</dbReference>
<dbReference type="AlphaFoldDB" id="A0A2I0XCZ2"/>
<protein>
    <recommendedName>
        <fullName evidence="3">Protein MIZU-KUSSEI 1</fullName>
    </recommendedName>
</protein>
<gene>
    <name evidence="1" type="ORF">MA16_Dca010495</name>
</gene>
<evidence type="ECO:0000313" key="2">
    <source>
        <dbReference type="Proteomes" id="UP000233837"/>
    </source>
</evidence>
<accession>A0A2I0XCZ2</accession>
<name>A0A2I0XCZ2_9ASPA</name>
<evidence type="ECO:0000313" key="1">
    <source>
        <dbReference type="EMBL" id="PKU85781.1"/>
    </source>
</evidence>
<dbReference type="NCBIfam" id="TIGR01570">
    <property type="entry name" value="A_thal_3588"/>
    <property type="match status" value="1"/>
</dbReference>
<reference evidence="1 2" key="2">
    <citation type="journal article" date="2017" name="Nature">
        <title>The Apostasia genome and the evolution of orchids.</title>
        <authorList>
            <person name="Zhang G.Q."/>
            <person name="Liu K.W."/>
            <person name="Li Z."/>
            <person name="Lohaus R."/>
            <person name="Hsiao Y.Y."/>
            <person name="Niu S.C."/>
            <person name="Wang J.Y."/>
            <person name="Lin Y.C."/>
            <person name="Xu Q."/>
            <person name="Chen L.J."/>
            <person name="Yoshida K."/>
            <person name="Fujiwara S."/>
            <person name="Wang Z.W."/>
            <person name="Zhang Y.Q."/>
            <person name="Mitsuda N."/>
            <person name="Wang M."/>
            <person name="Liu G.H."/>
            <person name="Pecoraro L."/>
            <person name="Huang H.X."/>
            <person name="Xiao X.J."/>
            <person name="Lin M."/>
            <person name="Wu X.Y."/>
            <person name="Wu W.L."/>
            <person name="Chen Y.Y."/>
            <person name="Chang S.B."/>
            <person name="Sakamoto S."/>
            <person name="Ohme-Takagi M."/>
            <person name="Yagi M."/>
            <person name="Zeng S.J."/>
            <person name="Shen C.Y."/>
            <person name="Yeh C.M."/>
            <person name="Luo Y.B."/>
            <person name="Tsai W.C."/>
            <person name="Van de Peer Y."/>
            <person name="Liu Z.J."/>
        </authorList>
    </citation>
    <scope>NUCLEOTIDE SEQUENCE [LARGE SCALE GENOMIC DNA]</scope>
    <source>
        <tissue evidence="1">The whole plant</tissue>
    </source>
</reference>
<dbReference type="GO" id="GO:0010274">
    <property type="term" value="P:hydrotropism"/>
    <property type="evidence" value="ECO:0007669"/>
    <property type="project" value="InterPro"/>
</dbReference>
<dbReference type="PANTHER" id="PTHR31696:SF14">
    <property type="entry name" value="PROTEIN MIZU-KUSSEI 1"/>
    <property type="match status" value="1"/>
</dbReference>
<dbReference type="STRING" id="906689.A0A2I0XCZ2"/>
<organism evidence="1 2">
    <name type="scientific">Dendrobium catenatum</name>
    <dbReference type="NCBI Taxonomy" id="906689"/>
    <lineage>
        <taxon>Eukaryota</taxon>
        <taxon>Viridiplantae</taxon>
        <taxon>Streptophyta</taxon>
        <taxon>Embryophyta</taxon>
        <taxon>Tracheophyta</taxon>
        <taxon>Spermatophyta</taxon>
        <taxon>Magnoliopsida</taxon>
        <taxon>Liliopsida</taxon>
        <taxon>Asparagales</taxon>
        <taxon>Orchidaceae</taxon>
        <taxon>Epidendroideae</taxon>
        <taxon>Malaxideae</taxon>
        <taxon>Dendrobiinae</taxon>
        <taxon>Dendrobium</taxon>
    </lineage>
</organism>
<sequence length="336" mass="37587">MREKRCEGDHTVAPNLLHLIPLVALEEFVGGSPRERLFYIRDLEVSQVTSHSTVTIPQVRGRSEAVQKNDKYTSTIQFPPPEFKYLFLQSTCWFNMKSIMTRTPHESSVSFSRRHFNWIIARVEGTASSTEDEEILGPAFTASDAYTEQPPPPRTAVARIRSALTAAFSGRPARLVVLGPRVVGTLYGPRRGNVRFSFQRDPRDSPALVIELEIKTGSLVKEMASGIVRVALECERKDGKVRLVEERQWRAYCNGRKCGLAVRRDCGAGDTRVVRAVEPVTMGAGVLPAEEEEGEVMYMRARFERVVGSKDSEAFYMINPDGKGGGAELSIYFLRV</sequence>
<dbReference type="InterPro" id="IPR006460">
    <property type="entry name" value="MIZ1-like_pln"/>
</dbReference>
<reference evidence="1 2" key="1">
    <citation type="journal article" date="2016" name="Sci. Rep.">
        <title>The Dendrobium catenatum Lindl. genome sequence provides insights into polysaccharide synthase, floral development and adaptive evolution.</title>
        <authorList>
            <person name="Zhang G.Q."/>
            <person name="Xu Q."/>
            <person name="Bian C."/>
            <person name="Tsai W.C."/>
            <person name="Yeh C.M."/>
            <person name="Liu K.W."/>
            <person name="Yoshida K."/>
            <person name="Zhang L.S."/>
            <person name="Chang S.B."/>
            <person name="Chen F."/>
            <person name="Shi Y."/>
            <person name="Su Y.Y."/>
            <person name="Zhang Y.Q."/>
            <person name="Chen L.J."/>
            <person name="Yin Y."/>
            <person name="Lin M."/>
            <person name="Huang H."/>
            <person name="Deng H."/>
            <person name="Wang Z.W."/>
            <person name="Zhu S.L."/>
            <person name="Zhao X."/>
            <person name="Deng C."/>
            <person name="Niu S.C."/>
            <person name="Huang J."/>
            <person name="Wang M."/>
            <person name="Liu G.H."/>
            <person name="Yang H.J."/>
            <person name="Xiao X.J."/>
            <person name="Hsiao Y.Y."/>
            <person name="Wu W.L."/>
            <person name="Chen Y.Y."/>
            <person name="Mitsuda N."/>
            <person name="Ohme-Takagi M."/>
            <person name="Luo Y.B."/>
            <person name="Van de Peer Y."/>
            <person name="Liu Z.J."/>
        </authorList>
    </citation>
    <scope>NUCLEOTIDE SEQUENCE [LARGE SCALE GENOMIC DNA]</scope>
    <source>
        <tissue evidence="1">The whole plant</tissue>
    </source>
</reference>
<evidence type="ECO:0008006" key="3">
    <source>
        <dbReference type="Google" id="ProtNLM"/>
    </source>
</evidence>
<keyword evidence="2" id="KW-1185">Reference proteome</keyword>
<proteinExistence type="predicted"/>
<dbReference type="Pfam" id="PF04759">
    <property type="entry name" value="DUF617"/>
    <property type="match status" value="1"/>
</dbReference>